<evidence type="ECO:0000256" key="6">
    <source>
        <dbReference type="PIRSR" id="PIRSR000337-1"/>
    </source>
</evidence>
<dbReference type="InterPro" id="IPR011251">
    <property type="entry name" value="Luciferase-like_dom"/>
</dbReference>
<evidence type="ECO:0000256" key="5">
    <source>
        <dbReference type="ARBA" id="ARBA00033748"/>
    </source>
</evidence>
<dbReference type="Gene3D" id="3.20.20.30">
    <property type="entry name" value="Luciferase-like domain"/>
    <property type="match status" value="1"/>
</dbReference>
<proteinExistence type="inferred from homology"/>
<evidence type="ECO:0000313" key="8">
    <source>
        <dbReference type="EMBL" id="MPR24039.1"/>
    </source>
</evidence>
<comment type="caution">
    <text evidence="8">The sequence shown here is derived from an EMBL/GenBank/DDBJ whole genome shotgun (WGS) entry which is preliminary data.</text>
</comment>
<dbReference type="Pfam" id="PF00296">
    <property type="entry name" value="Bac_luciferase"/>
    <property type="match status" value="1"/>
</dbReference>
<organism evidence="8 9">
    <name type="scientific">Microvirga tunisiensis</name>
    <dbReference type="NCBI Taxonomy" id="2108360"/>
    <lineage>
        <taxon>Bacteria</taxon>
        <taxon>Pseudomonadati</taxon>
        <taxon>Pseudomonadota</taxon>
        <taxon>Alphaproteobacteria</taxon>
        <taxon>Hyphomicrobiales</taxon>
        <taxon>Methylobacteriaceae</taxon>
        <taxon>Microvirga</taxon>
    </lineage>
</organism>
<dbReference type="InterPro" id="IPR016215">
    <property type="entry name" value="NTA_MOA"/>
</dbReference>
<keyword evidence="4" id="KW-0503">Monooxygenase</keyword>
<dbReference type="InterPro" id="IPR051260">
    <property type="entry name" value="Diverse_substr_monoxygenases"/>
</dbReference>
<keyword evidence="9" id="KW-1185">Reference proteome</keyword>
<comment type="similarity">
    <text evidence="5">Belongs to the NtaA/SnaA/DszA monooxygenase family.</text>
</comment>
<dbReference type="AlphaFoldDB" id="A0A5N7MCP6"/>
<dbReference type="EMBL" id="VOSK01000003">
    <property type="protein sequence ID" value="MPR24039.1"/>
    <property type="molecule type" value="Genomic_DNA"/>
</dbReference>
<dbReference type="PANTHER" id="PTHR30011">
    <property type="entry name" value="ALKANESULFONATE MONOOXYGENASE-RELATED"/>
    <property type="match status" value="1"/>
</dbReference>
<dbReference type="InterPro" id="IPR036661">
    <property type="entry name" value="Luciferase-like_sf"/>
</dbReference>
<feature type="binding site" evidence="6">
    <location>
        <position position="160"/>
    </location>
    <ligand>
        <name>FMN</name>
        <dbReference type="ChEBI" id="CHEBI:58210"/>
    </ligand>
</feature>
<dbReference type="NCBIfam" id="TIGR03860">
    <property type="entry name" value="FMN_nitrolo"/>
    <property type="match status" value="1"/>
</dbReference>
<evidence type="ECO:0000256" key="4">
    <source>
        <dbReference type="ARBA" id="ARBA00023033"/>
    </source>
</evidence>
<reference evidence="8 9" key="1">
    <citation type="journal article" date="2019" name="Syst. Appl. Microbiol.">
        <title>Microvirga tunisiensis sp. nov., a root nodule symbiotic bacterium isolated from Lupinus micranthus and L. luteus grown in Northern Tunisia.</title>
        <authorList>
            <person name="Msaddak A."/>
            <person name="Rejili M."/>
            <person name="Duran D."/>
            <person name="Mars M."/>
            <person name="Palacios J.M."/>
            <person name="Ruiz-Argueso T."/>
            <person name="Rey L."/>
            <person name="Imperial J."/>
        </authorList>
    </citation>
    <scope>NUCLEOTIDE SEQUENCE [LARGE SCALE GENOMIC DNA]</scope>
    <source>
        <strain evidence="8 9">Lmie10</strain>
    </source>
</reference>
<keyword evidence="2 6" id="KW-0288">FMN</keyword>
<feature type="domain" description="Luciferase-like" evidence="7">
    <location>
        <begin position="27"/>
        <end position="392"/>
    </location>
</feature>
<keyword evidence="3" id="KW-0560">Oxidoreductase</keyword>
<feature type="binding site" evidence="6">
    <location>
        <position position="232"/>
    </location>
    <ligand>
        <name>FMN</name>
        <dbReference type="ChEBI" id="CHEBI:58210"/>
    </ligand>
</feature>
<dbReference type="PIRSF" id="PIRSF000337">
    <property type="entry name" value="NTA_MOA"/>
    <property type="match status" value="1"/>
</dbReference>
<dbReference type="SUPFAM" id="SSF51679">
    <property type="entry name" value="Bacterial luciferase-like"/>
    <property type="match status" value="1"/>
</dbReference>
<evidence type="ECO:0000259" key="7">
    <source>
        <dbReference type="Pfam" id="PF00296"/>
    </source>
</evidence>
<accession>A0A5N7MCP6</accession>
<evidence type="ECO:0000256" key="1">
    <source>
        <dbReference type="ARBA" id="ARBA00022630"/>
    </source>
</evidence>
<dbReference type="GO" id="GO:0016705">
    <property type="term" value="F:oxidoreductase activity, acting on paired donors, with incorporation or reduction of molecular oxygen"/>
    <property type="evidence" value="ECO:0007669"/>
    <property type="project" value="InterPro"/>
</dbReference>
<dbReference type="GO" id="GO:0004497">
    <property type="term" value="F:monooxygenase activity"/>
    <property type="evidence" value="ECO:0007669"/>
    <property type="project" value="UniProtKB-KW"/>
</dbReference>
<gene>
    <name evidence="8" type="ORF">FS320_02075</name>
</gene>
<keyword evidence="1 6" id="KW-0285">Flavoprotein</keyword>
<dbReference type="PANTHER" id="PTHR30011:SF16">
    <property type="entry name" value="C2H2 FINGER DOMAIN TRANSCRIPTION FACTOR (EUROFUNG)-RELATED"/>
    <property type="match status" value="1"/>
</dbReference>
<evidence type="ECO:0000256" key="2">
    <source>
        <dbReference type="ARBA" id="ARBA00022643"/>
    </source>
</evidence>
<name>A0A5N7MCP6_9HYPH</name>
<evidence type="ECO:0000256" key="3">
    <source>
        <dbReference type="ARBA" id="ARBA00023002"/>
    </source>
</evidence>
<evidence type="ECO:0000313" key="9">
    <source>
        <dbReference type="Proteomes" id="UP000403266"/>
    </source>
</evidence>
<feature type="binding site" evidence="6">
    <location>
        <position position="106"/>
    </location>
    <ligand>
        <name>FMN</name>
        <dbReference type="ChEBI" id="CHEBI:58210"/>
    </ligand>
</feature>
<dbReference type="Proteomes" id="UP000403266">
    <property type="component" value="Unassembled WGS sequence"/>
</dbReference>
<feature type="binding site" evidence="6">
    <location>
        <position position="156"/>
    </location>
    <ligand>
        <name>FMN</name>
        <dbReference type="ChEBI" id="CHEBI:58210"/>
    </ligand>
</feature>
<protein>
    <submittedName>
        <fullName evidence="8">LLM class flavin-dependent oxidoreductase</fullName>
    </submittedName>
</protein>
<feature type="binding site" evidence="6">
    <location>
        <position position="60"/>
    </location>
    <ligand>
        <name>FMN</name>
        <dbReference type="ChEBI" id="CHEBI:58210"/>
    </ligand>
</feature>
<sequence>MEMKKQIRLNAFDMNCVGHIQHGLWTHPRDRSTAYNTIEYWQNLAKTAERGKFDGIFLADIVGVYDVYKGSPAPSLENAVQVPVNDPLLVVPVMAAATKHIGFGVTANLTYETPYLFARRMSTLDHLTGGRVGWNIVTGYLDSAARAMGFTAQREHDDRYDVADEFMEVMYKLWEGSWESDAVVRDRERRLYARPDKVHRIQHAGRHYNVDAIHLSEPSPQRTPVLYQAGASARGKDFAASHAECVFLYGPNKEHTRKAVEDVRQRAAKLGRNPNGVQFFLGRAIVVGRTRKEAEEKYEEYYRYASAEGALAHFSSTVGIDFSQYDLDEPLQYQKTDAMASMLEAFTRDSSQVWTLRKIFDKGLGARNPPLVGSAEEVADELQSWVEETGVDGFNISRVVTPETLEDFVELVVPILQERGIYKRDYAEGTLREKLFGQGQALLPATHPGASYRRLGQGLDAAE</sequence>